<protein>
    <submittedName>
        <fullName evidence="2">Uncharacterized protein</fullName>
    </submittedName>
</protein>
<evidence type="ECO:0000313" key="2">
    <source>
        <dbReference type="EMBL" id="MFC6042144.1"/>
    </source>
</evidence>
<dbReference type="RefSeq" id="WP_379150427.1">
    <property type="nucleotide sequence ID" value="NZ_JBHSRJ010000002.1"/>
</dbReference>
<gene>
    <name evidence="2" type="ORF">ACFPYL_03625</name>
</gene>
<proteinExistence type="predicted"/>
<evidence type="ECO:0000256" key="1">
    <source>
        <dbReference type="SAM" id="Phobius"/>
    </source>
</evidence>
<keyword evidence="1" id="KW-0812">Transmembrane</keyword>
<dbReference type="EMBL" id="JBHSRJ010000002">
    <property type="protein sequence ID" value="MFC6042144.1"/>
    <property type="molecule type" value="Genomic_DNA"/>
</dbReference>
<dbReference type="Proteomes" id="UP001596135">
    <property type="component" value="Unassembled WGS sequence"/>
</dbReference>
<reference evidence="3" key="1">
    <citation type="journal article" date="2019" name="Int. J. Syst. Evol. Microbiol.">
        <title>The Global Catalogue of Microorganisms (GCM) 10K type strain sequencing project: providing services to taxonomists for standard genome sequencing and annotation.</title>
        <authorList>
            <consortium name="The Broad Institute Genomics Platform"/>
            <consortium name="The Broad Institute Genome Sequencing Center for Infectious Disease"/>
            <person name="Wu L."/>
            <person name="Ma J."/>
        </authorList>
    </citation>
    <scope>NUCLEOTIDE SEQUENCE [LARGE SCALE GENOMIC DNA]</scope>
    <source>
        <strain evidence="3">CCUG 54522</strain>
    </source>
</reference>
<keyword evidence="1" id="KW-0472">Membrane</keyword>
<evidence type="ECO:0000313" key="3">
    <source>
        <dbReference type="Proteomes" id="UP001596135"/>
    </source>
</evidence>
<keyword evidence="1" id="KW-1133">Transmembrane helix</keyword>
<feature type="transmembrane region" description="Helical" evidence="1">
    <location>
        <begin position="41"/>
        <end position="62"/>
    </location>
</feature>
<comment type="caution">
    <text evidence="2">The sequence shown here is derived from an EMBL/GenBank/DDBJ whole genome shotgun (WGS) entry which is preliminary data.</text>
</comment>
<organism evidence="2 3">
    <name type="scientific">Nocardioides hankookensis</name>
    <dbReference type="NCBI Taxonomy" id="443157"/>
    <lineage>
        <taxon>Bacteria</taxon>
        <taxon>Bacillati</taxon>
        <taxon>Actinomycetota</taxon>
        <taxon>Actinomycetes</taxon>
        <taxon>Propionibacteriales</taxon>
        <taxon>Nocardioidaceae</taxon>
        <taxon>Nocardioides</taxon>
    </lineage>
</organism>
<sequence>MIDEHEVAQLLRAATDDVTVPVTPERDLVVAGSSRRRRRRVATSIVAGAAAVAVAAAVPMALSADRPERSVAPAGSPDAAGASCVQPVPSGLLPDWARAGFSDPHPRIPYVTGERGDIVAILFAQPLTAPASTDHTNKVLWVSRVATEGDLRITATLPDGSAPVARVVEGGPGPSIIDLPRTGCWHLELDWGDRSDSLDLAYVAP</sequence>
<accession>A0ABW1LF77</accession>
<keyword evidence="3" id="KW-1185">Reference proteome</keyword>
<name>A0ABW1LF77_9ACTN</name>